<dbReference type="InterPro" id="IPR016181">
    <property type="entry name" value="Acyl_CoA_acyltransferase"/>
</dbReference>
<dbReference type="HOGENOM" id="CLU_013985_3_1_10"/>
<evidence type="ECO:0000313" key="3">
    <source>
        <dbReference type="Proteomes" id="UP000032726"/>
    </source>
</evidence>
<dbReference type="PANTHER" id="PTHR43792:SF1">
    <property type="entry name" value="N-ACETYLTRANSFERASE DOMAIN-CONTAINING PROTEIN"/>
    <property type="match status" value="1"/>
</dbReference>
<dbReference type="OrthoDB" id="9788916at2"/>
<name>A0A0D5YTZ9_9FLAO</name>
<evidence type="ECO:0000259" key="1">
    <source>
        <dbReference type="PROSITE" id="PS51186"/>
    </source>
</evidence>
<dbReference type="RefSeq" id="WP_045802030.1">
    <property type="nucleotide sequence ID" value="NZ_CP011071.1"/>
</dbReference>
<dbReference type="Proteomes" id="UP000032726">
    <property type="component" value="Chromosome"/>
</dbReference>
<dbReference type="STRING" id="516051.VC82_1759"/>
<dbReference type="EMBL" id="CP011071">
    <property type="protein sequence ID" value="AKA35369.1"/>
    <property type="molecule type" value="Genomic_DNA"/>
</dbReference>
<protein>
    <submittedName>
        <fullName evidence="2">Acetyltransferase</fullName>
    </submittedName>
</protein>
<feature type="domain" description="N-acetyltransferase" evidence="1">
    <location>
        <begin position="9"/>
        <end position="164"/>
    </location>
</feature>
<dbReference type="AlphaFoldDB" id="A0A0D5YTZ9"/>
<dbReference type="KEGG" id="mlt:VC82_1759"/>
<keyword evidence="3" id="KW-1185">Reference proteome</keyword>
<dbReference type="Pfam" id="PF13302">
    <property type="entry name" value="Acetyltransf_3"/>
    <property type="match status" value="1"/>
</dbReference>
<dbReference type="Gene3D" id="3.40.630.30">
    <property type="match status" value="1"/>
</dbReference>
<sequence>MIGLETERLIFRQWEPSDYEQFSKFYSDEKNARFVGGVKSKEEAYRLLATYIGHYELNGYSYLAVAEKTSKNLIGTVGLWNSRPWPEPELGYWILSEHQGKGFATEAGLAVKIFALEALKFDSLVSYIDPSNEASIQLALRLGAKYDSEIDLLDFGLHLVYKYW</sequence>
<dbReference type="SUPFAM" id="SSF55729">
    <property type="entry name" value="Acyl-CoA N-acyltransferases (Nat)"/>
    <property type="match status" value="1"/>
</dbReference>
<dbReference type="GO" id="GO:0016747">
    <property type="term" value="F:acyltransferase activity, transferring groups other than amino-acyl groups"/>
    <property type="evidence" value="ECO:0007669"/>
    <property type="project" value="InterPro"/>
</dbReference>
<dbReference type="PROSITE" id="PS51186">
    <property type="entry name" value="GNAT"/>
    <property type="match status" value="1"/>
</dbReference>
<gene>
    <name evidence="2" type="ORF">VC82_1759</name>
</gene>
<dbReference type="InterPro" id="IPR000182">
    <property type="entry name" value="GNAT_dom"/>
</dbReference>
<dbReference type="InterPro" id="IPR051531">
    <property type="entry name" value="N-acetyltransferase"/>
</dbReference>
<dbReference type="PANTHER" id="PTHR43792">
    <property type="entry name" value="GNAT FAMILY, PUTATIVE (AFU_ORTHOLOGUE AFUA_3G00765)-RELATED-RELATED"/>
    <property type="match status" value="1"/>
</dbReference>
<proteinExistence type="predicted"/>
<reference evidence="2 3" key="1">
    <citation type="submission" date="2015-03" db="EMBL/GenBank/DDBJ databases">
        <title>Complete genome sequence of Muricauda lutaonensis CC-HSB-11T, isolated from a coastal hot spring.</title>
        <authorList>
            <person name="Kim K.M."/>
        </authorList>
    </citation>
    <scope>NUCLEOTIDE SEQUENCE [LARGE SCALE GENOMIC DNA]</scope>
    <source>
        <strain evidence="2 3">CC-HSB-11</strain>
    </source>
</reference>
<keyword evidence="2" id="KW-0808">Transferase</keyword>
<evidence type="ECO:0000313" key="2">
    <source>
        <dbReference type="EMBL" id="AKA35369.1"/>
    </source>
</evidence>
<accession>A0A0D5YTZ9</accession>
<organism evidence="2 3">
    <name type="scientific">Flagellimonas lutaonensis</name>
    <dbReference type="NCBI Taxonomy" id="516051"/>
    <lineage>
        <taxon>Bacteria</taxon>
        <taxon>Pseudomonadati</taxon>
        <taxon>Bacteroidota</taxon>
        <taxon>Flavobacteriia</taxon>
        <taxon>Flavobacteriales</taxon>
        <taxon>Flavobacteriaceae</taxon>
        <taxon>Flagellimonas</taxon>
    </lineage>
</organism>